<organism evidence="1 2">
    <name type="scientific">Planifilum fimeticola</name>
    <dbReference type="NCBI Taxonomy" id="201975"/>
    <lineage>
        <taxon>Bacteria</taxon>
        <taxon>Bacillati</taxon>
        <taxon>Bacillota</taxon>
        <taxon>Bacilli</taxon>
        <taxon>Bacillales</taxon>
        <taxon>Thermoactinomycetaceae</taxon>
        <taxon>Planifilum</taxon>
    </lineage>
</organism>
<dbReference type="OrthoDB" id="9834677at2"/>
<reference evidence="1 2" key="1">
    <citation type="submission" date="2018-03" db="EMBL/GenBank/DDBJ databases">
        <title>Genomic Encyclopedia of Archaeal and Bacterial Type Strains, Phase II (KMG-II): from individual species to whole genera.</title>
        <authorList>
            <person name="Goeker M."/>
        </authorList>
    </citation>
    <scope>NUCLEOTIDE SEQUENCE [LARGE SCALE GENOMIC DNA]</scope>
    <source>
        <strain evidence="1 2">DSM 44946</strain>
    </source>
</reference>
<dbReference type="Proteomes" id="UP000237797">
    <property type="component" value="Unassembled WGS sequence"/>
</dbReference>
<sequence>MSQSKVWRYTESSWIYRFIGYNINLLNQPENRRRWIIKVALTILDILQPFATIYEVEVGTLSDGEDAFVISGSDENYQEKLVRYLKNVDDVTEINFLLTLHCYEVEKDQKPQEILFQPGGALYLFIELDETRRLKSSSDQSVNDPLWLSLNLDTDIYAPLIEKTNRSKKTAQINSPILKGFLERLEKRLPLEKIHMSGPWYLKEYLEGL</sequence>
<proteinExistence type="predicted"/>
<dbReference type="AlphaFoldDB" id="A0A2T0LEU6"/>
<evidence type="ECO:0000313" key="1">
    <source>
        <dbReference type="EMBL" id="PRX40690.1"/>
    </source>
</evidence>
<evidence type="ECO:0000313" key="2">
    <source>
        <dbReference type="Proteomes" id="UP000237797"/>
    </source>
</evidence>
<dbReference type="RefSeq" id="WP_106345073.1">
    <property type="nucleotide sequence ID" value="NZ_PVNE01000011.1"/>
</dbReference>
<gene>
    <name evidence="1" type="ORF">CLV97_11132</name>
</gene>
<dbReference type="EMBL" id="PVNE01000011">
    <property type="protein sequence ID" value="PRX40690.1"/>
    <property type="molecule type" value="Genomic_DNA"/>
</dbReference>
<protein>
    <submittedName>
        <fullName evidence="1">Uncharacterized protein</fullName>
    </submittedName>
</protein>
<keyword evidence="2" id="KW-1185">Reference proteome</keyword>
<comment type="caution">
    <text evidence="1">The sequence shown here is derived from an EMBL/GenBank/DDBJ whole genome shotgun (WGS) entry which is preliminary data.</text>
</comment>
<accession>A0A2T0LEU6</accession>
<name>A0A2T0LEU6_9BACL</name>